<proteinExistence type="predicted"/>
<dbReference type="OrthoDB" id="7365539at2"/>
<keyword evidence="1" id="KW-0238">DNA-binding</keyword>
<evidence type="ECO:0000313" key="1">
    <source>
        <dbReference type="EMBL" id="PWL19272.1"/>
    </source>
</evidence>
<gene>
    <name evidence="1" type="ORF">DKP76_01545</name>
</gene>
<dbReference type="EMBL" id="QGDB01000001">
    <property type="protein sequence ID" value="PWL19272.1"/>
    <property type="molecule type" value="Genomic_DNA"/>
</dbReference>
<dbReference type="RefSeq" id="WP_109704663.1">
    <property type="nucleotide sequence ID" value="NZ_QGDB01000001.1"/>
</dbReference>
<protein>
    <submittedName>
        <fullName evidence="1">DNA-binding protein</fullName>
    </submittedName>
</protein>
<sequence length="65" mass="7117">MQAANDDLASDLLVGADAIADFTGMKARTIYHLAAKRAFPTFKMGDLVCARKSKILEFIERQEAA</sequence>
<dbReference type="AlphaFoldDB" id="A0A316JBM0"/>
<name>A0A316JBM0_9HYPH</name>
<accession>A0A316JBM0</accession>
<evidence type="ECO:0000313" key="2">
    <source>
        <dbReference type="Proteomes" id="UP000245865"/>
    </source>
</evidence>
<reference evidence="1 2" key="1">
    <citation type="submission" date="2018-05" db="EMBL/GenBank/DDBJ databases">
        <title>Comparative genomic sequence analysis between strain HN4 and CCM 8460T (Falsochrobactrum ovis) will provide more evidence to prove that HN4 is a new species of Falsochrobactrum.</title>
        <authorList>
            <person name="Lyu W."/>
            <person name="Sun L."/>
            <person name="Yao L."/>
        </authorList>
    </citation>
    <scope>NUCLEOTIDE SEQUENCE [LARGE SCALE GENOMIC DNA]</scope>
    <source>
        <strain evidence="1 2">HN4</strain>
    </source>
</reference>
<keyword evidence="2" id="KW-1185">Reference proteome</keyword>
<dbReference type="GO" id="GO:0003677">
    <property type="term" value="F:DNA binding"/>
    <property type="evidence" value="ECO:0007669"/>
    <property type="project" value="UniProtKB-KW"/>
</dbReference>
<organism evidence="1 2">
    <name type="scientific">Falsochrobactrum shanghaiense</name>
    <dbReference type="NCBI Taxonomy" id="2201899"/>
    <lineage>
        <taxon>Bacteria</taxon>
        <taxon>Pseudomonadati</taxon>
        <taxon>Pseudomonadota</taxon>
        <taxon>Alphaproteobacteria</taxon>
        <taxon>Hyphomicrobiales</taxon>
        <taxon>Brucellaceae</taxon>
        <taxon>Falsochrobactrum</taxon>
    </lineage>
</organism>
<comment type="caution">
    <text evidence="1">The sequence shown here is derived from an EMBL/GenBank/DDBJ whole genome shotgun (WGS) entry which is preliminary data.</text>
</comment>
<dbReference type="Proteomes" id="UP000245865">
    <property type="component" value="Unassembled WGS sequence"/>
</dbReference>